<feature type="region of interest" description="Disordered" evidence="1">
    <location>
        <begin position="76"/>
        <end position="99"/>
    </location>
</feature>
<name>A0ABP4NVX6_9ACTN</name>
<proteinExistence type="predicted"/>
<dbReference type="Proteomes" id="UP001501470">
    <property type="component" value="Unassembled WGS sequence"/>
</dbReference>
<feature type="compositionally biased region" description="Low complexity" evidence="1">
    <location>
        <begin position="78"/>
        <end position="99"/>
    </location>
</feature>
<protein>
    <submittedName>
        <fullName evidence="2">Uncharacterized protein</fullName>
    </submittedName>
</protein>
<comment type="caution">
    <text evidence="2">The sequence shown here is derived from an EMBL/GenBank/DDBJ whole genome shotgun (WGS) entry which is preliminary data.</text>
</comment>
<dbReference type="RefSeq" id="WP_344513805.1">
    <property type="nucleotide sequence ID" value="NZ_BAAAQD010000041.1"/>
</dbReference>
<feature type="region of interest" description="Disordered" evidence="1">
    <location>
        <begin position="1"/>
        <end position="38"/>
    </location>
</feature>
<dbReference type="EMBL" id="BAAAQD010000041">
    <property type="protein sequence ID" value="GAA1568968.1"/>
    <property type="molecule type" value="Genomic_DNA"/>
</dbReference>
<gene>
    <name evidence="2" type="ORF">GCM10009827_108390</name>
</gene>
<accession>A0ABP4NVX6</accession>
<keyword evidence="3" id="KW-1185">Reference proteome</keyword>
<evidence type="ECO:0000313" key="3">
    <source>
        <dbReference type="Proteomes" id="UP001501470"/>
    </source>
</evidence>
<evidence type="ECO:0000313" key="2">
    <source>
        <dbReference type="EMBL" id="GAA1568968.1"/>
    </source>
</evidence>
<evidence type="ECO:0000256" key="1">
    <source>
        <dbReference type="SAM" id="MobiDB-lite"/>
    </source>
</evidence>
<reference evidence="3" key="1">
    <citation type="journal article" date="2019" name="Int. J. Syst. Evol. Microbiol.">
        <title>The Global Catalogue of Microorganisms (GCM) 10K type strain sequencing project: providing services to taxonomists for standard genome sequencing and annotation.</title>
        <authorList>
            <consortium name="The Broad Institute Genomics Platform"/>
            <consortium name="The Broad Institute Genome Sequencing Center for Infectious Disease"/>
            <person name="Wu L."/>
            <person name="Ma J."/>
        </authorList>
    </citation>
    <scope>NUCLEOTIDE SEQUENCE [LARGE SCALE GENOMIC DNA]</scope>
    <source>
        <strain evidence="3">JCM 15933</strain>
    </source>
</reference>
<organism evidence="2 3">
    <name type="scientific">Dactylosporangium maewongense</name>
    <dbReference type="NCBI Taxonomy" id="634393"/>
    <lineage>
        <taxon>Bacteria</taxon>
        <taxon>Bacillati</taxon>
        <taxon>Actinomycetota</taxon>
        <taxon>Actinomycetes</taxon>
        <taxon>Micromonosporales</taxon>
        <taxon>Micromonosporaceae</taxon>
        <taxon>Dactylosporangium</taxon>
    </lineage>
</organism>
<sequence length="99" mass="10697">MRFECCPDAAGRARRRDRIMHPDGVQQRRRGPPPGNVHGHTVAMTIRINRHMVADERIVAATDDFPRRVAALVDAEQEAGPAAPAGTSTSSPATCPGRC</sequence>